<dbReference type="VEuPathDB" id="FungiDB:CHGG_09755"/>
<comment type="catalytic activity">
    <reaction evidence="1">
        <text>ATP + H2O = ADP + phosphate + H(+)</text>
        <dbReference type="Rhea" id="RHEA:13065"/>
        <dbReference type="ChEBI" id="CHEBI:15377"/>
        <dbReference type="ChEBI" id="CHEBI:15378"/>
        <dbReference type="ChEBI" id="CHEBI:30616"/>
        <dbReference type="ChEBI" id="CHEBI:43474"/>
        <dbReference type="ChEBI" id="CHEBI:456216"/>
        <dbReference type="EC" id="5.6.2.3"/>
    </reaction>
</comment>
<keyword evidence="1" id="KW-0347">Helicase</keyword>
<dbReference type="HOGENOM" id="CLU_284823_0_0_1"/>
<dbReference type="Gene3D" id="3.40.50.300">
    <property type="entry name" value="P-loop containing nucleotide triphosphate hydrolases"/>
    <property type="match status" value="1"/>
</dbReference>
<dbReference type="AlphaFoldDB" id="Q2GQJ9"/>
<dbReference type="GO" id="GO:0006281">
    <property type="term" value="P:DNA repair"/>
    <property type="evidence" value="ECO:0007669"/>
    <property type="project" value="UniProtKB-KW"/>
</dbReference>
<evidence type="ECO:0000313" key="4">
    <source>
        <dbReference type="EMBL" id="EAQ83351.1"/>
    </source>
</evidence>
<dbReference type="Proteomes" id="UP000001056">
    <property type="component" value="Unassembled WGS sequence"/>
</dbReference>
<keyword evidence="1" id="KW-0234">DNA repair</keyword>
<dbReference type="GO" id="GO:0016887">
    <property type="term" value="F:ATP hydrolysis activity"/>
    <property type="evidence" value="ECO:0007669"/>
    <property type="project" value="RHEA"/>
</dbReference>
<dbReference type="GO" id="GO:0043139">
    <property type="term" value="F:5'-3' DNA helicase activity"/>
    <property type="evidence" value="ECO:0007669"/>
    <property type="project" value="UniProtKB-EC"/>
</dbReference>
<dbReference type="InParanoid" id="Q2GQJ9"/>
<evidence type="ECO:0000259" key="3">
    <source>
        <dbReference type="Pfam" id="PF05970"/>
    </source>
</evidence>
<keyword evidence="1" id="KW-0233">DNA recombination</keyword>
<keyword evidence="5" id="KW-1185">Reference proteome</keyword>
<organism evidence="4 5">
    <name type="scientific">Chaetomium globosum (strain ATCC 6205 / CBS 148.51 / DSM 1962 / NBRC 6347 / NRRL 1970)</name>
    <name type="common">Soil fungus</name>
    <dbReference type="NCBI Taxonomy" id="306901"/>
    <lineage>
        <taxon>Eukaryota</taxon>
        <taxon>Fungi</taxon>
        <taxon>Dikarya</taxon>
        <taxon>Ascomycota</taxon>
        <taxon>Pezizomycotina</taxon>
        <taxon>Sordariomycetes</taxon>
        <taxon>Sordariomycetidae</taxon>
        <taxon>Sordariales</taxon>
        <taxon>Chaetomiaceae</taxon>
        <taxon>Chaetomium</taxon>
    </lineage>
</organism>
<dbReference type="Pfam" id="PF05970">
    <property type="entry name" value="PIF1"/>
    <property type="match status" value="1"/>
</dbReference>
<evidence type="ECO:0000256" key="1">
    <source>
        <dbReference type="RuleBase" id="RU363044"/>
    </source>
</evidence>
<dbReference type="PROSITE" id="PS00018">
    <property type="entry name" value="EF_HAND_1"/>
    <property type="match status" value="1"/>
</dbReference>
<dbReference type="EMBL" id="CH408035">
    <property type="protein sequence ID" value="EAQ83351.1"/>
    <property type="molecule type" value="Genomic_DNA"/>
</dbReference>
<dbReference type="InterPro" id="IPR027417">
    <property type="entry name" value="P-loop_NTPase"/>
</dbReference>
<dbReference type="PANTHER" id="PTHR47642">
    <property type="entry name" value="ATP-DEPENDENT DNA HELICASE"/>
    <property type="match status" value="1"/>
</dbReference>
<feature type="compositionally biased region" description="Basic and acidic residues" evidence="2">
    <location>
        <begin position="660"/>
        <end position="672"/>
    </location>
</feature>
<evidence type="ECO:0000256" key="2">
    <source>
        <dbReference type="SAM" id="MobiDB-lite"/>
    </source>
</evidence>
<sequence>MLQDLQDSPFRGMGLPSREEIDAVLKVQKKEDSSVTAKIQGKQSSPSSAHAGEPHGSPRWPVHRGEISPEGVGPGGRMRLELGRYATYVDVALGLTRHWTLNKLQSMAVLLPAAFLDERGTRLQEEGGPQHFQYVGGEGGTGKSRVIHAIKDMFRLKDGLHTLLLTGASGNAAALIGGVTLHSAANIAFEGRAATAKNVSEEEKLRWKNMIMLVIDEISQVGGLTLAAVDSRLKQYRDDQHRPFGGIPMVMFFGDFFQFDPVLQTSLLLPTPRDRGGQRPESLAKHLAAHRLFLQFTNVVILREQVRAAGCPRLRGFLRRLRNGDQTELDFQQLCHRLHTPSCESSFVDGLRAITPLNQDRWDLNMAAVVQWARAHGKHISIFVAKHDTESGKRLSAGDLCRVLRYGDDSQLPTPGLFFYAQSMPVVVTRNQFVGLKVVNGAPFKAVDIFPDLAAGTIALASDVTLHLGPPVAVLLQSDDSADLAIPGLPNGTILIKSKTVAIPSQMRGKEGRWRGKPGFRWVTHRTGPLCTPAFAMTDQKSQGKQFSNVLINLKGVHSSGTATRPSFMSLYVQLSRAQSWDGLHLFRKPARGDFIEPKNVLDKDMKEAILKRERQGEKTRRRFEQDHRHEPWFQEWDAMAESAQATEAADEQAGKWQKRSRESRETGKSEADPIQARTGDLHLLVPPFHGNPNPTGVTVPAARGHAKGSLEELAGCSRALFFPAVDLLLLIGSGEGYRPFGGIPMVLFFGDFFQFDPVLQTSLLLPAPRDRGGQRPESLAKHLAAHRLFLQFTTVVILQEQWARAHGKHISIFVAKHDTDSGKRLSVEELCRVLRYGDDSQLPTPGLFFYAQGMPVAVTRNQFVGLKVVNGAPFKAVDIFPDLAAGTIALASDVTLHLEPPVAVLLQSDDSAGLAIPGLPNGTILIKSKTVAISSQMRGKETRWRGKPGFRRVTHRTGPLCTPAFAMTDQKSQGKQFSDVLVNLKGVHFGGTATRPSFMSLYVQLSRAQSWDGLHLFWKPARGDFIEPKNVLDKDMKEVILKLERQGEETRRRFEQDHRHEPWFQEWDAMAESAQAGEAADEQADASL</sequence>
<evidence type="ECO:0000313" key="5">
    <source>
        <dbReference type="Proteomes" id="UP000001056"/>
    </source>
</evidence>
<name>Q2GQJ9_CHAGB</name>
<keyword evidence="1" id="KW-0547">Nucleotide-binding</keyword>
<dbReference type="RefSeq" id="XP_001227682.1">
    <property type="nucleotide sequence ID" value="XM_001227681.1"/>
</dbReference>
<dbReference type="EC" id="5.6.2.3" evidence="1"/>
<keyword evidence="1" id="KW-0227">DNA damage</keyword>
<feature type="region of interest" description="Disordered" evidence="2">
    <location>
        <begin position="613"/>
        <end position="632"/>
    </location>
</feature>
<accession>Q2GQJ9</accession>
<gene>
    <name evidence="4" type="ORF">CHGG_09755</name>
</gene>
<dbReference type="InterPro" id="IPR018247">
    <property type="entry name" value="EF_Hand_1_Ca_BS"/>
</dbReference>
<keyword evidence="1" id="KW-0378">Hydrolase</keyword>
<dbReference type="GO" id="GO:0006310">
    <property type="term" value="P:DNA recombination"/>
    <property type="evidence" value="ECO:0007669"/>
    <property type="project" value="UniProtKB-KW"/>
</dbReference>
<proteinExistence type="inferred from homology"/>
<dbReference type="OrthoDB" id="5095382at2759"/>
<reference evidence="5" key="1">
    <citation type="journal article" date="2015" name="Genome Announc.">
        <title>Draft genome sequence of the cellulolytic fungus Chaetomium globosum.</title>
        <authorList>
            <person name="Cuomo C.A."/>
            <person name="Untereiner W.A."/>
            <person name="Ma L.-J."/>
            <person name="Grabherr M."/>
            <person name="Birren B.W."/>
        </authorList>
    </citation>
    <scope>NUCLEOTIDE SEQUENCE [LARGE SCALE GENOMIC DNA]</scope>
    <source>
        <strain evidence="5">ATCC 6205 / CBS 148.51 / DSM 1962 / NBRC 6347 / NRRL 1970</strain>
    </source>
</reference>
<dbReference type="GO" id="GO:0000723">
    <property type="term" value="P:telomere maintenance"/>
    <property type="evidence" value="ECO:0007669"/>
    <property type="project" value="InterPro"/>
</dbReference>
<dbReference type="SUPFAM" id="SSF52540">
    <property type="entry name" value="P-loop containing nucleoside triphosphate hydrolases"/>
    <property type="match status" value="3"/>
</dbReference>
<dbReference type="GeneID" id="4396379"/>
<comment type="cofactor">
    <cofactor evidence="1">
        <name>Mg(2+)</name>
        <dbReference type="ChEBI" id="CHEBI:18420"/>
    </cofactor>
</comment>
<dbReference type="GO" id="GO:0005524">
    <property type="term" value="F:ATP binding"/>
    <property type="evidence" value="ECO:0007669"/>
    <property type="project" value="UniProtKB-KW"/>
</dbReference>
<feature type="region of interest" description="Disordered" evidence="2">
    <location>
        <begin position="29"/>
        <end position="76"/>
    </location>
</feature>
<feature type="domain" description="DNA helicase Pif1-like DEAD-box helicase" evidence="3">
    <location>
        <begin position="131"/>
        <end position="265"/>
    </location>
</feature>
<feature type="region of interest" description="Disordered" evidence="2">
    <location>
        <begin position="642"/>
        <end position="677"/>
    </location>
</feature>
<feature type="compositionally biased region" description="Polar residues" evidence="2">
    <location>
        <begin position="34"/>
        <end position="48"/>
    </location>
</feature>
<dbReference type="PANTHER" id="PTHR47642:SF6">
    <property type="entry name" value="ATP-DEPENDENT DNA HELICASE"/>
    <property type="match status" value="1"/>
</dbReference>
<dbReference type="InterPro" id="IPR010285">
    <property type="entry name" value="DNA_helicase_pif1-like_DEAD"/>
</dbReference>
<protein>
    <recommendedName>
        <fullName evidence="1">ATP-dependent DNA helicase</fullName>
        <ecNumber evidence="1">5.6.2.3</ecNumber>
    </recommendedName>
</protein>
<dbReference type="eggNOG" id="KOG0987">
    <property type="taxonomic scope" value="Eukaryota"/>
</dbReference>
<comment type="similarity">
    <text evidence="1">Belongs to the helicase family.</text>
</comment>
<keyword evidence="1" id="KW-0067">ATP-binding</keyword>
<dbReference type="InterPro" id="IPR051055">
    <property type="entry name" value="PIF1_helicase"/>
</dbReference>